<reference evidence="2 3" key="1">
    <citation type="submission" date="2016-04" db="EMBL/GenBank/DDBJ databases">
        <title>Complete genome sequence and analysis of deep-sea sediment isolate, Amycolatopsis sp. WP1.</title>
        <authorList>
            <person name="Wang H."/>
            <person name="Chen S."/>
            <person name="Wu Q."/>
        </authorList>
    </citation>
    <scope>NUCLEOTIDE SEQUENCE [LARGE SCALE GENOMIC DNA]</scope>
    <source>
        <strain evidence="2 3">WP1</strain>
    </source>
</reference>
<evidence type="ECO:0000256" key="1">
    <source>
        <dbReference type="SAM" id="MobiDB-lite"/>
    </source>
</evidence>
<dbReference type="AlphaFoldDB" id="A0A344LA14"/>
<accession>A0A344LA14</accession>
<evidence type="ECO:0000313" key="3">
    <source>
        <dbReference type="Proteomes" id="UP000250434"/>
    </source>
</evidence>
<proteinExistence type="predicted"/>
<organism evidence="2 3">
    <name type="scientific">Amycolatopsis albispora</name>
    <dbReference type="NCBI Taxonomy" id="1804986"/>
    <lineage>
        <taxon>Bacteria</taxon>
        <taxon>Bacillati</taxon>
        <taxon>Actinomycetota</taxon>
        <taxon>Actinomycetes</taxon>
        <taxon>Pseudonocardiales</taxon>
        <taxon>Pseudonocardiaceae</taxon>
        <taxon>Amycolatopsis</taxon>
    </lineage>
</organism>
<feature type="compositionally biased region" description="Low complexity" evidence="1">
    <location>
        <begin position="83"/>
        <end position="97"/>
    </location>
</feature>
<dbReference type="EMBL" id="CP015163">
    <property type="protein sequence ID" value="AXB44888.1"/>
    <property type="molecule type" value="Genomic_DNA"/>
</dbReference>
<protein>
    <submittedName>
        <fullName evidence="2">Uncharacterized protein</fullName>
    </submittedName>
</protein>
<evidence type="ECO:0000313" key="2">
    <source>
        <dbReference type="EMBL" id="AXB44888.1"/>
    </source>
</evidence>
<feature type="region of interest" description="Disordered" evidence="1">
    <location>
        <begin position="232"/>
        <end position="255"/>
    </location>
</feature>
<dbReference type="Proteomes" id="UP000250434">
    <property type="component" value="Chromosome"/>
</dbReference>
<keyword evidence="3" id="KW-1185">Reference proteome</keyword>
<gene>
    <name evidence="2" type="ORF">A4R43_22300</name>
</gene>
<dbReference type="KEGG" id="aab:A4R43_22300"/>
<feature type="region of interest" description="Disordered" evidence="1">
    <location>
        <begin position="67"/>
        <end position="98"/>
    </location>
</feature>
<sequence length="255" mass="26723">MPSGGHSGRAVAVHRHQLAELREHALGHPGQLEPERRLGEVALEVAVAGQRGQRFDVRYAEDLAVRGPRGAGQRDPAGREGVQAAHRAGRRGAAGQQEVHAQLVAELRGPQQRVGEQGFPAARLTDLVDHHHECRCPADVTGVAQPDAVADLVVEQVGQLVGVAGHGGHVRQPGQPVGGPGEQEVEAFGGVAHGQAGDHGPHQLGLPAARHADADAVRGEVEFDRFSGLPVPERGAEVESGAPRGLEGLRVFDPE</sequence>
<name>A0A344LA14_9PSEU</name>